<comment type="pathway">
    <text evidence="1 5">Pyrimidine metabolism; dUMP biosynthesis; dUMP from dCTP (dUTP route): step 2/2.</text>
</comment>
<dbReference type="Pfam" id="PF00692">
    <property type="entry name" value="dUTPase"/>
    <property type="match status" value="1"/>
</dbReference>
<keyword evidence="5" id="KW-0479">Metal-binding</keyword>
<keyword evidence="8" id="KW-1185">Reference proteome</keyword>
<dbReference type="SUPFAM" id="SSF51283">
    <property type="entry name" value="dUTPase-like"/>
    <property type="match status" value="1"/>
</dbReference>
<dbReference type="InterPro" id="IPR029054">
    <property type="entry name" value="dUTPase-like"/>
</dbReference>
<comment type="function">
    <text evidence="5">Involved in nucleotide metabolism via production of dUMP, the immediate precursor of thymidine nucleotides, and decreases the intracellular concentration of dUTP so that uracil cannot be incorporated into DNA.</text>
</comment>
<keyword evidence="5" id="KW-0460">Magnesium</keyword>
<protein>
    <recommendedName>
        <fullName evidence="5">Deoxyuridine 5'-triphosphate nucleotidohydrolase</fullName>
        <shortName evidence="5">dUTPase</shortName>
        <ecNumber evidence="5">3.6.1.23</ecNumber>
    </recommendedName>
    <alternativeName>
        <fullName evidence="5">dUTP pyrophosphatase</fullName>
    </alternativeName>
</protein>
<keyword evidence="4 5" id="KW-0546">Nucleotide metabolism</keyword>
<keyword evidence="3 5" id="KW-0378">Hydrolase</keyword>
<dbReference type="CDD" id="cd07557">
    <property type="entry name" value="trimeric_dUTPase"/>
    <property type="match status" value="1"/>
</dbReference>
<feature type="domain" description="dUTPase-like" evidence="6">
    <location>
        <begin position="10"/>
        <end position="138"/>
    </location>
</feature>
<feature type="non-terminal residue" evidence="7">
    <location>
        <position position="1"/>
    </location>
</feature>
<dbReference type="KEGG" id="aaf:AURANDRAFT_7563"/>
<evidence type="ECO:0000259" key="6">
    <source>
        <dbReference type="Pfam" id="PF00692"/>
    </source>
</evidence>
<dbReference type="GO" id="GO:0000287">
    <property type="term" value="F:magnesium ion binding"/>
    <property type="evidence" value="ECO:0007669"/>
    <property type="project" value="UniProtKB-UniRule"/>
</dbReference>
<dbReference type="InterPro" id="IPR008181">
    <property type="entry name" value="dUTPase"/>
</dbReference>
<feature type="non-terminal residue" evidence="7">
    <location>
        <position position="139"/>
    </location>
</feature>
<evidence type="ECO:0000313" key="7">
    <source>
        <dbReference type="EMBL" id="EGB08258.1"/>
    </source>
</evidence>
<dbReference type="UniPathway" id="UPA00610">
    <property type="reaction ID" value="UER00666"/>
</dbReference>
<comment type="cofactor">
    <cofactor evidence="5">
        <name>Mg(2+)</name>
        <dbReference type="ChEBI" id="CHEBI:18420"/>
    </cofactor>
</comment>
<dbReference type="RefSeq" id="XP_009036869.1">
    <property type="nucleotide sequence ID" value="XM_009038621.1"/>
</dbReference>
<reference evidence="7 8" key="1">
    <citation type="journal article" date="2011" name="Proc. Natl. Acad. Sci. U.S.A.">
        <title>Niche of harmful alga Aureococcus anophagefferens revealed through ecogenomics.</title>
        <authorList>
            <person name="Gobler C.J."/>
            <person name="Berry D.L."/>
            <person name="Dyhrman S.T."/>
            <person name="Wilhelm S.W."/>
            <person name="Salamov A."/>
            <person name="Lobanov A.V."/>
            <person name="Zhang Y."/>
            <person name="Collier J.L."/>
            <person name="Wurch L.L."/>
            <person name="Kustka A.B."/>
            <person name="Dill B.D."/>
            <person name="Shah M."/>
            <person name="VerBerkmoes N.C."/>
            <person name="Kuo A."/>
            <person name="Terry A."/>
            <person name="Pangilinan J."/>
            <person name="Lindquist E.A."/>
            <person name="Lucas S."/>
            <person name="Paulsen I.T."/>
            <person name="Hattenrath-Lehmann T.K."/>
            <person name="Talmage S.C."/>
            <person name="Walker E.A."/>
            <person name="Koch F."/>
            <person name="Burson A.M."/>
            <person name="Marcoval M.A."/>
            <person name="Tang Y.Z."/>
            <person name="Lecleir G.R."/>
            <person name="Coyne K.J."/>
            <person name="Berg G.M."/>
            <person name="Bertrand E.M."/>
            <person name="Saito M.A."/>
            <person name="Gladyshev V.N."/>
            <person name="Grigoriev I.V."/>
        </authorList>
    </citation>
    <scope>NUCLEOTIDE SEQUENCE [LARGE SCALE GENOMIC DNA]</scope>
    <source>
        <strain evidence="8">CCMP 1984</strain>
    </source>
</reference>
<dbReference type="PANTHER" id="PTHR11241">
    <property type="entry name" value="DEOXYURIDINE 5'-TRIPHOSPHATE NUCLEOTIDOHYDROLASE"/>
    <property type="match status" value="1"/>
</dbReference>
<dbReference type="OrthoDB" id="10261072at2759"/>
<dbReference type="GO" id="GO:0006226">
    <property type="term" value="P:dUMP biosynthetic process"/>
    <property type="evidence" value="ECO:0007669"/>
    <property type="project" value="UniProtKB-UniRule"/>
</dbReference>
<comment type="catalytic activity">
    <reaction evidence="5">
        <text>dUTP + H2O = dUMP + diphosphate + H(+)</text>
        <dbReference type="Rhea" id="RHEA:10248"/>
        <dbReference type="ChEBI" id="CHEBI:15377"/>
        <dbReference type="ChEBI" id="CHEBI:15378"/>
        <dbReference type="ChEBI" id="CHEBI:33019"/>
        <dbReference type="ChEBI" id="CHEBI:61555"/>
        <dbReference type="ChEBI" id="CHEBI:246422"/>
        <dbReference type="EC" id="3.6.1.23"/>
    </reaction>
</comment>
<dbReference type="Proteomes" id="UP000002729">
    <property type="component" value="Unassembled WGS sequence"/>
</dbReference>
<evidence type="ECO:0000256" key="1">
    <source>
        <dbReference type="ARBA" id="ARBA00005142"/>
    </source>
</evidence>
<sequence>LFVKKLSDAASLPKRGSELAAGWDLAASQPVVVPARGKAIVPTDLAMATPGDCYARIAPRSGLAVKKFVDVGAGVVDADYRGAVGVVLFNHGDADFEVSPGDRVAQLILEKVHLDAEVEEVAELPATTRGAGGFGSTGV</sequence>
<evidence type="ECO:0000256" key="2">
    <source>
        <dbReference type="ARBA" id="ARBA00006581"/>
    </source>
</evidence>
<evidence type="ECO:0000256" key="5">
    <source>
        <dbReference type="RuleBase" id="RU367024"/>
    </source>
</evidence>
<dbReference type="PANTHER" id="PTHR11241:SF0">
    <property type="entry name" value="DEOXYURIDINE 5'-TRIPHOSPHATE NUCLEOTIDOHYDROLASE"/>
    <property type="match status" value="1"/>
</dbReference>
<evidence type="ECO:0000256" key="4">
    <source>
        <dbReference type="ARBA" id="ARBA00023080"/>
    </source>
</evidence>
<evidence type="ECO:0000256" key="3">
    <source>
        <dbReference type="ARBA" id="ARBA00022801"/>
    </source>
</evidence>
<dbReference type="eggNOG" id="KOG3370">
    <property type="taxonomic scope" value="Eukaryota"/>
</dbReference>
<dbReference type="GO" id="GO:0046081">
    <property type="term" value="P:dUTP catabolic process"/>
    <property type="evidence" value="ECO:0007669"/>
    <property type="project" value="UniProtKB-UniRule"/>
</dbReference>
<dbReference type="InParanoid" id="F0Y9L2"/>
<dbReference type="OMA" id="RSGMGHK"/>
<evidence type="ECO:0000313" key="8">
    <source>
        <dbReference type="Proteomes" id="UP000002729"/>
    </source>
</evidence>
<dbReference type="Gene3D" id="2.70.40.10">
    <property type="match status" value="1"/>
</dbReference>
<comment type="similarity">
    <text evidence="2 5">Belongs to the dUTPase family.</text>
</comment>
<proteinExistence type="inferred from homology"/>
<name>F0Y9L2_AURAN</name>
<gene>
    <name evidence="7" type="ORF">AURANDRAFT_7563</name>
</gene>
<dbReference type="InterPro" id="IPR036157">
    <property type="entry name" value="dUTPase-like_sf"/>
</dbReference>
<dbReference type="EC" id="3.6.1.23" evidence="5"/>
<dbReference type="AlphaFoldDB" id="F0Y9L2"/>
<dbReference type="InterPro" id="IPR033704">
    <property type="entry name" value="dUTPase_trimeric"/>
</dbReference>
<dbReference type="GeneID" id="20228983"/>
<organism evidence="8">
    <name type="scientific">Aureococcus anophagefferens</name>
    <name type="common">Harmful bloom alga</name>
    <dbReference type="NCBI Taxonomy" id="44056"/>
    <lineage>
        <taxon>Eukaryota</taxon>
        <taxon>Sar</taxon>
        <taxon>Stramenopiles</taxon>
        <taxon>Ochrophyta</taxon>
        <taxon>Pelagophyceae</taxon>
        <taxon>Pelagomonadales</taxon>
        <taxon>Pelagomonadaceae</taxon>
        <taxon>Aureococcus</taxon>
    </lineage>
</organism>
<accession>F0Y9L2</accession>
<dbReference type="EMBL" id="GL833128">
    <property type="protein sequence ID" value="EGB08258.1"/>
    <property type="molecule type" value="Genomic_DNA"/>
</dbReference>
<dbReference type="GO" id="GO:0004170">
    <property type="term" value="F:dUTP diphosphatase activity"/>
    <property type="evidence" value="ECO:0007669"/>
    <property type="project" value="UniProtKB-UniRule"/>
</dbReference>
<dbReference type="NCBIfam" id="NF001862">
    <property type="entry name" value="PRK00601.1"/>
    <property type="match status" value="1"/>
</dbReference>
<dbReference type="NCBIfam" id="TIGR00576">
    <property type="entry name" value="dut"/>
    <property type="match status" value="1"/>
</dbReference>